<dbReference type="GeneID" id="66116561"/>
<dbReference type="InterPro" id="IPR007121">
    <property type="entry name" value="RNA_pol_bsu_CS"/>
</dbReference>
<evidence type="ECO:0000256" key="12">
    <source>
        <dbReference type="ARBA" id="ARBA00048552"/>
    </source>
</evidence>
<evidence type="ECO:0000259" key="18">
    <source>
        <dbReference type="Pfam" id="PF04563"/>
    </source>
</evidence>
<dbReference type="PANTHER" id="PTHR20856">
    <property type="entry name" value="DNA-DIRECTED RNA POLYMERASE I SUBUNIT 2"/>
    <property type="match status" value="1"/>
</dbReference>
<evidence type="ECO:0000256" key="8">
    <source>
        <dbReference type="ARBA" id="ARBA00022771"/>
    </source>
</evidence>
<dbReference type="Pfam" id="PF04566">
    <property type="entry name" value="RNA_pol_Rpb2_4"/>
    <property type="match status" value="1"/>
</dbReference>
<dbReference type="Gene3D" id="2.40.270.10">
    <property type="entry name" value="DNA-directed RNA polymerase, subunit 2, domain 6"/>
    <property type="match status" value="1"/>
</dbReference>
<comment type="subunit">
    <text evidence="3">Component of the RNA polymerase III (Pol III) complex consisting of 17 subunits.</text>
</comment>
<dbReference type="InterPro" id="IPR007641">
    <property type="entry name" value="RNA_pol_Rpb2_7"/>
</dbReference>
<dbReference type="AlphaFoldDB" id="A0A9P7VCS8"/>
<dbReference type="InterPro" id="IPR037033">
    <property type="entry name" value="DNA-dir_RNAP_su2_hyb_sf"/>
</dbReference>
<evidence type="ECO:0000259" key="16">
    <source>
        <dbReference type="Pfam" id="PF04560"/>
    </source>
</evidence>
<gene>
    <name evidence="22" type="primary">RET1</name>
    <name evidence="22" type="ORF">KQ657_003187</name>
</gene>
<dbReference type="InterPro" id="IPR007647">
    <property type="entry name" value="RNA_pol_Rpb2_5"/>
</dbReference>
<evidence type="ECO:0000313" key="22">
    <source>
        <dbReference type="EMBL" id="KAG7195427.1"/>
    </source>
</evidence>
<protein>
    <recommendedName>
        <fullName evidence="14">DNA-directed RNA polymerase subunit beta</fullName>
        <ecNumber evidence="14">2.7.7.6</ecNumber>
    </recommendedName>
</protein>
<dbReference type="Pfam" id="PF04565">
    <property type="entry name" value="RNA_pol_Rpb2_3"/>
    <property type="match status" value="1"/>
</dbReference>
<feature type="domain" description="RNA polymerase Rpb2" evidence="17">
    <location>
        <begin position="199"/>
        <end position="378"/>
    </location>
</feature>
<keyword evidence="5 14" id="KW-0808">Transferase</keyword>
<evidence type="ECO:0000256" key="11">
    <source>
        <dbReference type="ARBA" id="ARBA00023242"/>
    </source>
</evidence>
<dbReference type="Proteomes" id="UP000790833">
    <property type="component" value="Unassembled WGS sequence"/>
</dbReference>
<dbReference type="FunFam" id="3.90.1800.10:FF:000003">
    <property type="entry name" value="DNA-directed RNA polymerase subunit beta"/>
    <property type="match status" value="1"/>
</dbReference>
<dbReference type="CDD" id="cd00653">
    <property type="entry name" value="RNA_pol_B_RPB2"/>
    <property type="match status" value="1"/>
</dbReference>
<dbReference type="FunFam" id="2.40.270.10:FF:000011">
    <property type="entry name" value="DNA-directed RNA polymerase subunit beta"/>
    <property type="match status" value="1"/>
</dbReference>
<dbReference type="Gene3D" id="3.90.1070.20">
    <property type="match status" value="1"/>
</dbReference>
<dbReference type="Gene3D" id="3.90.1110.10">
    <property type="entry name" value="RNA polymerase Rpb2, domain 2"/>
    <property type="match status" value="1"/>
</dbReference>
<evidence type="ECO:0000259" key="17">
    <source>
        <dbReference type="Pfam" id="PF04561"/>
    </source>
</evidence>
<evidence type="ECO:0000256" key="6">
    <source>
        <dbReference type="ARBA" id="ARBA00022695"/>
    </source>
</evidence>
<dbReference type="GO" id="GO:0006383">
    <property type="term" value="P:transcription by RNA polymerase III"/>
    <property type="evidence" value="ECO:0007669"/>
    <property type="project" value="UniProtKB-ARBA"/>
</dbReference>
<dbReference type="FunFam" id="3.90.1070.20:FF:000002">
    <property type="entry name" value="DNA-directed RNA polymerase subunit beta"/>
    <property type="match status" value="1"/>
</dbReference>
<evidence type="ECO:0000256" key="4">
    <source>
        <dbReference type="ARBA" id="ARBA00022478"/>
    </source>
</evidence>
<dbReference type="GO" id="GO:0003899">
    <property type="term" value="F:DNA-directed RNA polymerase activity"/>
    <property type="evidence" value="ECO:0007669"/>
    <property type="project" value="UniProtKB-EC"/>
</dbReference>
<dbReference type="GO" id="GO:0008270">
    <property type="term" value="F:zinc ion binding"/>
    <property type="evidence" value="ECO:0007669"/>
    <property type="project" value="UniProtKB-KW"/>
</dbReference>
<dbReference type="FunFam" id="3.90.1100.10:FF:000021">
    <property type="entry name" value="DNA-directed RNA polymerase subunit beta"/>
    <property type="match status" value="1"/>
</dbReference>
<dbReference type="FunFam" id="2.40.270.10:FF:000006">
    <property type="entry name" value="DNA-directed RNA polymerase subunit beta"/>
    <property type="match status" value="1"/>
</dbReference>
<reference evidence="22" key="1">
    <citation type="submission" date="2021-03" db="EMBL/GenBank/DDBJ databases">
        <authorList>
            <person name="Palmer J.M."/>
        </authorList>
    </citation>
    <scope>NUCLEOTIDE SEQUENCE</scope>
    <source>
        <strain evidence="22">ARV_011</strain>
    </source>
</reference>
<evidence type="ECO:0000256" key="9">
    <source>
        <dbReference type="ARBA" id="ARBA00022833"/>
    </source>
</evidence>
<evidence type="ECO:0000259" key="19">
    <source>
        <dbReference type="Pfam" id="PF04565"/>
    </source>
</evidence>
<feature type="domain" description="DNA-directed RNA polymerase subunit 2 hybrid-binding" evidence="15">
    <location>
        <begin position="691"/>
        <end position="1065"/>
    </location>
</feature>
<evidence type="ECO:0000256" key="10">
    <source>
        <dbReference type="ARBA" id="ARBA00023163"/>
    </source>
</evidence>
<feature type="domain" description="RNA polymerase Rpb2" evidence="16">
    <location>
        <begin position="1067"/>
        <end position="1151"/>
    </location>
</feature>
<feature type="domain" description="RNA polymerase Rpb2" evidence="20">
    <location>
        <begin position="557"/>
        <end position="618"/>
    </location>
</feature>
<evidence type="ECO:0000256" key="2">
    <source>
        <dbReference type="ARBA" id="ARBA00006835"/>
    </source>
</evidence>
<dbReference type="PROSITE" id="PS01166">
    <property type="entry name" value="RNA_POL_BETA"/>
    <property type="match status" value="1"/>
</dbReference>
<dbReference type="GO" id="GO:0003677">
    <property type="term" value="F:DNA binding"/>
    <property type="evidence" value="ECO:0007669"/>
    <property type="project" value="InterPro"/>
</dbReference>
<evidence type="ECO:0000256" key="14">
    <source>
        <dbReference type="RuleBase" id="RU363031"/>
    </source>
</evidence>
<dbReference type="GO" id="GO:0032549">
    <property type="term" value="F:ribonucleoside binding"/>
    <property type="evidence" value="ECO:0007669"/>
    <property type="project" value="InterPro"/>
</dbReference>
<feature type="domain" description="RNA polymerase beta subunit protrusion" evidence="18">
    <location>
        <begin position="53"/>
        <end position="430"/>
    </location>
</feature>
<comment type="similarity">
    <text evidence="2 13">Belongs to the RNA polymerase beta chain family.</text>
</comment>
<comment type="function">
    <text evidence="14">DNA-dependent RNA polymerase catalyzes the transcription of DNA into RNA using the four ribonucleoside triphosphates as substrates.</text>
</comment>
<dbReference type="Pfam" id="PF00562">
    <property type="entry name" value="RNA_pol_Rpb2_6"/>
    <property type="match status" value="1"/>
</dbReference>
<evidence type="ECO:0000313" key="23">
    <source>
        <dbReference type="Proteomes" id="UP000790833"/>
    </source>
</evidence>
<dbReference type="FunFam" id="3.90.1110.10:FF:000006">
    <property type="entry name" value="DNA-directed RNA polymerase subunit beta"/>
    <property type="match status" value="1"/>
</dbReference>
<evidence type="ECO:0000259" key="21">
    <source>
        <dbReference type="Pfam" id="PF04567"/>
    </source>
</evidence>
<feature type="domain" description="RNA polymerase Rpb2" evidence="19">
    <location>
        <begin position="457"/>
        <end position="520"/>
    </location>
</feature>
<evidence type="ECO:0000256" key="5">
    <source>
        <dbReference type="ARBA" id="ARBA00022679"/>
    </source>
</evidence>
<name>A0A9P7VCS8_9ASCO</name>
<dbReference type="RefSeq" id="XP_043050972.1">
    <property type="nucleotide sequence ID" value="XM_043193920.1"/>
</dbReference>
<keyword evidence="9" id="KW-0862">Zinc</keyword>
<evidence type="ECO:0000256" key="1">
    <source>
        <dbReference type="ARBA" id="ARBA00004123"/>
    </source>
</evidence>
<dbReference type="InterPro" id="IPR007120">
    <property type="entry name" value="DNA-dir_RNAP_su2_dom"/>
</dbReference>
<dbReference type="Pfam" id="PF04567">
    <property type="entry name" value="RNA_pol_Rpb2_5"/>
    <property type="match status" value="1"/>
</dbReference>
<dbReference type="EC" id="2.7.7.6" evidence="14"/>
<keyword evidence="8" id="KW-0863">Zinc-finger</keyword>
<dbReference type="Pfam" id="PF04560">
    <property type="entry name" value="RNA_pol_Rpb2_7"/>
    <property type="match status" value="1"/>
</dbReference>
<comment type="caution">
    <text evidence="22">The sequence shown here is derived from an EMBL/GenBank/DDBJ whole genome shotgun (WGS) entry which is preliminary data.</text>
</comment>
<dbReference type="InterPro" id="IPR007646">
    <property type="entry name" value="RNA_pol_Rpb2_4"/>
</dbReference>
<dbReference type="InterPro" id="IPR007645">
    <property type="entry name" value="RNA_pol_Rpb2_3"/>
</dbReference>
<dbReference type="Pfam" id="PF04561">
    <property type="entry name" value="RNA_pol_Rpb2_2"/>
    <property type="match status" value="1"/>
</dbReference>
<comment type="subcellular location">
    <subcellularLocation>
        <location evidence="1">Nucleus</location>
    </subcellularLocation>
</comment>
<keyword evidence="23" id="KW-1185">Reference proteome</keyword>
<evidence type="ECO:0000256" key="13">
    <source>
        <dbReference type="RuleBase" id="RU000434"/>
    </source>
</evidence>
<dbReference type="Gene3D" id="3.90.1800.10">
    <property type="entry name" value="RNA polymerase alpha subunit dimerisation domain"/>
    <property type="match status" value="1"/>
</dbReference>
<dbReference type="Gene3D" id="2.40.50.150">
    <property type="match status" value="1"/>
</dbReference>
<dbReference type="Gene3D" id="3.90.1100.10">
    <property type="match status" value="1"/>
</dbReference>
<dbReference type="GO" id="GO:0000428">
    <property type="term" value="C:DNA-directed RNA polymerase complex"/>
    <property type="evidence" value="ECO:0007669"/>
    <property type="project" value="UniProtKB-KW"/>
</dbReference>
<keyword evidence="6 14" id="KW-0548">Nucleotidyltransferase</keyword>
<dbReference type="InterPro" id="IPR014724">
    <property type="entry name" value="RNA_pol_RPB2_OB-fold"/>
</dbReference>
<feature type="domain" description="RNA polymerase Rpb2" evidence="21">
    <location>
        <begin position="641"/>
        <end position="684"/>
    </location>
</feature>
<evidence type="ECO:0000259" key="15">
    <source>
        <dbReference type="Pfam" id="PF00562"/>
    </source>
</evidence>
<sequence>MPSKRPHLDSDMASDEAFLDLLKPTYKGKGLTDEIKTAEDKWNLLPAFLKVKGLVKQHLDSFNYFVDVDLKKIIKANEYVLSDVDPEFFLRYTDIRVGYRSRDGRKVLDGSPHECRLRDITYSAPIVVDVEYTRGRKIISHKNLEIGRMPIMLRSNKCMLANANEEQMSVMQECPLDPGGYFIVNGTEKVILVQEQLSKNRIIVEADEKKGLVQASVTSSTHERKSKTYVITKNSKIYLKHNSIAEDIPIVIILKAAGIASDLEILQLVCGNNSQYQDLFAVNFEEAARLEVFTQEQALNYVGRRVKTIRRAGAPKLSQLQEGIEAILTTVIAHITVSDLQFREKALFMTSMTRRVLMTMDNPKMVDDRDYVGNKRLELAGQLMALLFEDLFKNFNSDFKANIDKTLKKRSLTAEYDALLNIQIHSSGLTQGMNRAISTGNWSLKRFKMERAGVTHVLSRLSYISALGMMTRISSQFEKSRKVSGPRALQPSQFGMLCTSDTPEGEACGLVKNLALMTHITTDDEEAPIKRLCFVLGCEDILNIDSATLHEAGNYSIFLNGTLIGTTRYPIEFVHQFRTLRRTGRVSEFISIYSNSHQSSVNIATDGGRICRPLIIVDPETNTSRVKAEHLVKLLNNEWVFDDFLKYGLVEYLDVNEENDSLIALYDKNLEDKSESYTHLEIEPFTVLGAVAGLIPYPHHNQSPRNTYQCAMGKQAIGAIAYNQFKRIDTLLYLMVYPQQPMVKTKTIELIDYDKLPAGQNATVAVMSYSGYDIEDALVLNKASLDRGFGRCQVLKKSTVVLKKYQNHTSDILQGYRKENESGKIIFPHQAIGADGLGEVGLRIENGQIYVNKYVPTNAHETVAATGQMPQQESHREAPSYYRGPEPSYIDQVMCTTSDNDQTVVKVLLRQTRRPELGDKFSSRHGQKGVCGIIVNHQDLPFNDMGVTPDIIMNPHGFPSRMTVGKMIELISGKAGVLNGSLEYGTCFGGSKLEDMSKILVEKGFNYSGKDMLYSGITGECLQAYIFFGPIYYQKLKHMVMDKMHARARGPRAVLTRQPTEGRSRDGGLRLGEMERDCVIAYGASQLLLERLMLSSDAFEVDVCNQCGLMGYHSWCPTCKSSEYVIKMTIPYAAKLLFQELLAMNIAPRLKLGDVFQM</sequence>
<keyword evidence="4 14" id="KW-0240">DNA-directed RNA polymerase</keyword>
<keyword evidence="11" id="KW-0539">Nucleus</keyword>
<evidence type="ECO:0000256" key="7">
    <source>
        <dbReference type="ARBA" id="ARBA00022723"/>
    </source>
</evidence>
<evidence type="ECO:0000256" key="3">
    <source>
        <dbReference type="ARBA" id="ARBA00011206"/>
    </source>
</evidence>
<dbReference type="InterPro" id="IPR015712">
    <property type="entry name" value="DNA-dir_RNA_pol_su2"/>
</dbReference>
<proteinExistence type="inferred from homology"/>
<dbReference type="Pfam" id="PF04563">
    <property type="entry name" value="RNA_pol_Rpb2_1"/>
    <property type="match status" value="1"/>
</dbReference>
<dbReference type="InterPro" id="IPR007644">
    <property type="entry name" value="RNA_pol_bsu_protrusion"/>
</dbReference>
<comment type="catalytic activity">
    <reaction evidence="12 14">
        <text>RNA(n) + a ribonucleoside 5'-triphosphate = RNA(n+1) + diphosphate</text>
        <dbReference type="Rhea" id="RHEA:21248"/>
        <dbReference type="Rhea" id="RHEA-COMP:14527"/>
        <dbReference type="Rhea" id="RHEA-COMP:17342"/>
        <dbReference type="ChEBI" id="CHEBI:33019"/>
        <dbReference type="ChEBI" id="CHEBI:61557"/>
        <dbReference type="ChEBI" id="CHEBI:140395"/>
        <dbReference type="EC" id="2.7.7.6"/>
    </reaction>
</comment>
<dbReference type="InterPro" id="IPR037034">
    <property type="entry name" value="RNA_pol_Rpb2_2_sf"/>
</dbReference>
<dbReference type="SUPFAM" id="SSF64484">
    <property type="entry name" value="beta and beta-prime subunits of DNA dependent RNA-polymerase"/>
    <property type="match status" value="1"/>
</dbReference>
<dbReference type="OrthoDB" id="10248617at2759"/>
<dbReference type="EMBL" id="JAHMUF010000003">
    <property type="protein sequence ID" value="KAG7195427.1"/>
    <property type="molecule type" value="Genomic_DNA"/>
</dbReference>
<keyword evidence="7" id="KW-0479">Metal-binding</keyword>
<dbReference type="InterPro" id="IPR007642">
    <property type="entry name" value="RNA_pol_Rpb2_2"/>
</dbReference>
<keyword evidence="10 14" id="KW-0804">Transcription</keyword>
<organism evidence="22 23">
    <name type="scientific">Scheffersomyces spartinae</name>
    <dbReference type="NCBI Taxonomy" id="45513"/>
    <lineage>
        <taxon>Eukaryota</taxon>
        <taxon>Fungi</taxon>
        <taxon>Dikarya</taxon>
        <taxon>Ascomycota</taxon>
        <taxon>Saccharomycotina</taxon>
        <taxon>Pichiomycetes</taxon>
        <taxon>Debaryomycetaceae</taxon>
        <taxon>Scheffersomyces</taxon>
    </lineage>
</organism>
<evidence type="ECO:0000259" key="20">
    <source>
        <dbReference type="Pfam" id="PF04566"/>
    </source>
</evidence>
<dbReference type="FunFam" id="3.90.1100.10:FF:000019">
    <property type="entry name" value="DNA-directed RNA polymerase subunit beta"/>
    <property type="match status" value="1"/>
</dbReference>
<accession>A0A9P7VCS8</accession>
<dbReference type="GO" id="GO:0005634">
    <property type="term" value="C:nucleus"/>
    <property type="evidence" value="ECO:0007669"/>
    <property type="project" value="UniProtKB-SubCell"/>
</dbReference>